<feature type="zinc finger region" description="C3H1-type" evidence="1">
    <location>
        <begin position="121"/>
        <end position="143"/>
    </location>
</feature>
<keyword evidence="1" id="KW-0863">Zinc-finger</keyword>
<sequence>VWPKCSHFTRQEQGHMAQLCYENTFITVKDAIGSEARARSSPVRTLRRSSPEAFYVASLQRAMGLTPPIPVPTHEPAAVREAEAEAPPASEDVAAASEAEAEKEVAVTSGSLGHPELCFKPCLFMTKGGCPKGGECKFCHLPHQPAKLNSRMRETLNGLCQAEILALVLPYLRAKNVTGADRLLAEMESRLAALPRAGCAVPPSRISQLNRALRRLSFRQLILLSGTRAPAELERLQGLAAGRG</sequence>
<gene>
    <name evidence="4" type="ORF">EVOR1521_LOCUS12341</name>
</gene>
<evidence type="ECO:0000313" key="4">
    <source>
        <dbReference type="EMBL" id="CAJ1385829.1"/>
    </source>
</evidence>
<reference evidence="4" key="1">
    <citation type="submission" date="2023-08" db="EMBL/GenBank/DDBJ databases">
        <authorList>
            <person name="Chen Y."/>
            <person name="Shah S."/>
            <person name="Dougan E. K."/>
            <person name="Thang M."/>
            <person name="Chan C."/>
        </authorList>
    </citation>
    <scope>NUCLEOTIDE SEQUENCE</scope>
</reference>
<comment type="caution">
    <text evidence="4">The sequence shown here is derived from an EMBL/GenBank/DDBJ whole genome shotgun (WGS) entry which is preliminary data.</text>
</comment>
<keyword evidence="5" id="KW-1185">Reference proteome</keyword>
<dbReference type="EMBL" id="CAUJNA010001288">
    <property type="protein sequence ID" value="CAJ1385829.1"/>
    <property type="molecule type" value="Genomic_DNA"/>
</dbReference>
<protein>
    <recommendedName>
        <fullName evidence="3">C3H1-type domain-containing protein</fullName>
    </recommendedName>
</protein>
<dbReference type="InterPro" id="IPR000571">
    <property type="entry name" value="Znf_CCCH"/>
</dbReference>
<dbReference type="PROSITE" id="PS50103">
    <property type="entry name" value="ZF_C3H1"/>
    <property type="match status" value="1"/>
</dbReference>
<dbReference type="GO" id="GO:0008270">
    <property type="term" value="F:zinc ion binding"/>
    <property type="evidence" value="ECO:0007669"/>
    <property type="project" value="UniProtKB-KW"/>
</dbReference>
<keyword evidence="1" id="KW-0862">Zinc</keyword>
<feature type="compositionally biased region" description="Low complexity" evidence="2">
    <location>
        <begin position="85"/>
        <end position="98"/>
    </location>
</feature>
<evidence type="ECO:0000259" key="3">
    <source>
        <dbReference type="PROSITE" id="PS50103"/>
    </source>
</evidence>
<proteinExistence type="predicted"/>
<organism evidence="4 5">
    <name type="scientific">Effrenium voratum</name>
    <dbReference type="NCBI Taxonomy" id="2562239"/>
    <lineage>
        <taxon>Eukaryota</taxon>
        <taxon>Sar</taxon>
        <taxon>Alveolata</taxon>
        <taxon>Dinophyceae</taxon>
        <taxon>Suessiales</taxon>
        <taxon>Symbiodiniaceae</taxon>
        <taxon>Effrenium</taxon>
    </lineage>
</organism>
<accession>A0AA36MZ00</accession>
<feature type="region of interest" description="Disordered" evidence="2">
    <location>
        <begin position="77"/>
        <end position="101"/>
    </location>
</feature>
<keyword evidence="1" id="KW-0479">Metal-binding</keyword>
<name>A0AA36MZ00_9DINO</name>
<feature type="domain" description="C3H1-type" evidence="3">
    <location>
        <begin position="121"/>
        <end position="143"/>
    </location>
</feature>
<dbReference type="Proteomes" id="UP001178507">
    <property type="component" value="Unassembled WGS sequence"/>
</dbReference>
<feature type="non-terminal residue" evidence="4">
    <location>
        <position position="1"/>
    </location>
</feature>
<evidence type="ECO:0000256" key="1">
    <source>
        <dbReference type="PROSITE-ProRule" id="PRU00723"/>
    </source>
</evidence>
<evidence type="ECO:0000313" key="5">
    <source>
        <dbReference type="Proteomes" id="UP001178507"/>
    </source>
</evidence>
<dbReference type="AlphaFoldDB" id="A0AA36MZ00"/>
<evidence type="ECO:0000256" key="2">
    <source>
        <dbReference type="SAM" id="MobiDB-lite"/>
    </source>
</evidence>